<dbReference type="EMBL" id="KV448546">
    <property type="protein sequence ID" value="OAX34976.1"/>
    <property type="molecule type" value="Genomic_DNA"/>
</dbReference>
<feature type="region of interest" description="Disordered" evidence="1">
    <location>
        <begin position="22"/>
        <end position="58"/>
    </location>
</feature>
<gene>
    <name evidence="2" type="ORF">K503DRAFT_803174</name>
</gene>
<dbReference type="AlphaFoldDB" id="A0A1B7MQW9"/>
<protein>
    <submittedName>
        <fullName evidence="2">Uncharacterized protein</fullName>
    </submittedName>
</protein>
<evidence type="ECO:0000256" key="1">
    <source>
        <dbReference type="SAM" id="MobiDB-lite"/>
    </source>
</evidence>
<keyword evidence="3" id="KW-1185">Reference proteome</keyword>
<sequence>MNDIRDALDGTVALQLTLSSASESAAVHAPTPVPSANTECPAPPSTHLALSELGTELH</sequence>
<reference evidence="2 3" key="1">
    <citation type="submission" date="2016-06" db="EMBL/GenBank/DDBJ databases">
        <title>Comparative genomics of the ectomycorrhizal sister species Rhizopogon vinicolor and Rhizopogon vesiculosus (Basidiomycota: Boletales) reveals a divergence of the mating type B locus.</title>
        <authorList>
            <consortium name="DOE Joint Genome Institute"/>
            <person name="Mujic A.B."/>
            <person name="Kuo A."/>
            <person name="Tritt A."/>
            <person name="Lipzen A."/>
            <person name="Chen C."/>
            <person name="Johnson J."/>
            <person name="Sharma A."/>
            <person name="Barry K."/>
            <person name="Grigoriev I.V."/>
            <person name="Spatafora J.W."/>
        </authorList>
    </citation>
    <scope>NUCLEOTIDE SEQUENCE [LARGE SCALE GENOMIC DNA]</scope>
    <source>
        <strain evidence="2 3">AM-OR11-026</strain>
    </source>
</reference>
<organism evidence="2 3">
    <name type="scientific">Rhizopogon vinicolor AM-OR11-026</name>
    <dbReference type="NCBI Taxonomy" id="1314800"/>
    <lineage>
        <taxon>Eukaryota</taxon>
        <taxon>Fungi</taxon>
        <taxon>Dikarya</taxon>
        <taxon>Basidiomycota</taxon>
        <taxon>Agaricomycotina</taxon>
        <taxon>Agaricomycetes</taxon>
        <taxon>Agaricomycetidae</taxon>
        <taxon>Boletales</taxon>
        <taxon>Suillineae</taxon>
        <taxon>Rhizopogonaceae</taxon>
        <taxon>Rhizopogon</taxon>
    </lineage>
</organism>
<accession>A0A1B7MQW9</accession>
<proteinExistence type="predicted"/>
<evidence type="ECO:0000313" key="2">
    <source>
        <dbReference type="EMBL" id="OAX34976.1"/>
    </source>
</evidence>
<evidence type="ECO:0000313" key="3">
    <source>
        <dbReference type="Proteomes" id="UP000092154"/>
    </source>
</evidence>
<dbReference type="Proteomes" id="UP000092154">
    <property type="component" value="Unassembled WGS sequence"/>
</dbReference>
<name>A0A1B7MQW9_9AGAM</name>
<dbReference type="InParanoid" id="A0A1B7MQW9"/>